<evidence type="ECO:0000313" key="2">
    <source>
        <dbReference type="EMBL" id="KRR14537.1"/>
    </source>
</evidence>
<name>A0A0R3M382_9BRAD</name>
<keyword evidence="3" id="KW-1185">Reference proteome</keyword>
<dbReference type="AlphaFoldDB" id="A0A0R3M382"/>
<evidence type="ECO:0000256" key="1">
    <source>
        <dbReference type="SAM" id="MobiDB-lite"/>
    </source>
</evidence>
<protein>
    <submittedName>
        <fullName evidence="2">Uncharacterized protein</fullName>
    </submittedName>
</protein>
<sequence length="77" mass="8332">MSHFPNPLIMLVFMAFKPNRNRLIKPKGYGLQKASLREAAWRVGFGKMAQSVKSAGKRIGGAGRPGNKPPGPGGRSR</sequence>
<comment type="caution">
    <text evidence="2">The sequence shown here is derived from an EMBL/GenBank/DDBJ whole genome shotgun (WGS) entry which is preliminary data.</text>
</comment>
<reference evidence="2 3" key="1">
    <citation type="submission" date="2014-03" db="EMBL/GenBank/DDBJ databases">
        <title>Bradyrhizobium valentinum sp. nov., isolated from effective nodules of Lupinus mariae-josephae, a lupine endemic of basic-lime soils in Eastern Spain.</title>
        <authorList>
            <person name="Duran D."/>
            <person name="Rey L."/>
            <person name="Navarro A."/>
            <person name="Busquets A."/>
            <person name="Imperial J."/>
            <person name="Ruiz-Argueso T."/>
        </authorList>
    </citation>
    <scope>NUCLEOTIDE SEQUENCE [LARGE SCALE GENOMIC DNA]</scope>
    <source>
        <strain evidence="2 3">LmjM3</strain>
    </source>
</reference>
<gene>
    <name evidence="2" type="ORF">CP49_25840</name>
</gene>
<feature type="region of interest" description="Disordered" evidence="1">
    <location>
        <begin position="52"/>
        <end position="77"/>
    </location>
</feature>
<feature type="compositionally biased region" description="Pro residues" evidence="1">
    <location>
        <begin position="67"/>
        <end position="77"/>
    </location>
</feature>
<organism evidence="2 3">
    <name type="scientific">Bradyrhizobium valentinum</name>
    <dbReference type="NCBI Taxonomy" id="1518501"/>
    <lineage>
        <taxon>Bacteria</taxon>
        <taxon>Pseudomonadati</taxon>
        <taxon>Pseudomonadota</taxon>
        <taxon>Alphaproteobacteria</taxon>
        <taxon>Hyphomicrobiales</taxon>
        <taxon>Nitrobacteraceae</taxon>
        <taxon>Bradyrhizobium</taxon>
    </lineage>
</organism>
<dbReference type="Proteomes" id="UP000051913">
    <property type="component" value="Unassembled WGS sequence"/>
</dbReference>
<evidence type="ECO:0000313" key="3">
    <source>
        <dbReference type="Proteomes" id="UP000051913"/>
    </source>
</evidence>
<proteinExistence type="predicted"/>
<dbReference type="EMBL" id="LLXX01000006">
    <property type="protein sequence ID" value="KRR14537.1"/>
    <property type="molecule type" value="Genomic_DNA"/>
</dbReference>
<accession>A0A0R3M382</accession>